<evidence type="ECO:0000256" key="2">
    <source>
        <dbReference type="ARBA" id="ARBA00019014"/>
    </source>
</evidence>
<reference evidence="3 4" key="1">
    <citation type="journal article" date="2012" name="PLoS Pathog.">
        <title>Diverse lifestyles and strategies of plant pathogenesis encoded in the genomes of eighteen Dothideomycetes fungi.</title>
        <authorList>
            <person name="Ohm R.A."/>
            <person name="Feau N."/>
            <person name="Henrissat B."/>
            <person name="Schoch C.L."/>
            <person name="Horwitz B.A."/>
            <person name="Barry K.W."/>
            <person name="Condon B.J."/>
            <person name="Copeland A.C."/>
            <person name="Dhillon B."/>
            <person name="Glaser F."/>
            <person name="Hesse C.N."/>
            <person name="Kosti I."/>
            <person name="LaButti K."/>
            <person name="Lindquist E.A."/>
            <person name="Lucas S."/>
            <person name="Salamov A.A."/>
            <person name="Bradshaw R.E."/>
            <person name="Ciuffetti L."/>
            <person name="Hamelin R.C."/>
            <person name="Kema G.H.J."/>
            <person name="Lawrence C."/>
            <person name="Scott J.A."/>
            <person name="Spatafora J.W."/>
            <person name="Turgeon B.G."/>
            <person name="de Wit P.J.G.M."/>
            <person name="Zhong S."/>
            <person name="Goodwin S.B."/>
            <person name="Grigoriev I.V."/>
        </authorList>
    </citation>
    <scope>NUCLEOTIDE SEQUENCE [LARGE SCALE GENOMIC DNA]</scope>
    <source>
        <strain evidence="3 4">SO2202</strain>
    </source>
</reference>
<sequence>MPLLEIACFNPQSAAIAAAAGADRIELCENQAAGGTTPPKAWLRQIKAAAATAAAGGLEKREKKIPIFVMIRPRGGDFYYSDAEFEEMKAQIDAFQKEEKIDGFVFGLLDKTHPQQIDISRTKELVQRAKPLPCTFHRAFDSTANPMQALEDVVAAGCSAILSSGGARDAGAGAAVLQQLVQASRGRITIIAGGGVRLSNIEGICATAGVHVCHSSA</sequence>
<dbReference type="eggNOG" id="KOG4013">
    <property type="taxonomic scope" value="Eukaryota"/>
</dbReference>
<proteinExistence type="inferred from homology"/>
<dbReference type="HAMAP" id="MF_00795">
    <property type="entry name" value="CutC"/>
    <property type="match status" value="1"/>
</dbReference>
<dbReference type="InterPro" id="IPR036822">
    <property type="entry name" value="CutC-like_dom_sf"/>
</dbReference>
<keyword evidence="4" id="KW-1185">Reference proteome</keyword>
<dbReference type="HOGENOM" id="CLU_050555_3_2_1"/>
<dbReference type="STRING" id="692275.M3D6Q8"/>
<dbReference type="InterPro" id="IPR005627">
    <property type="entry name" value="CutC-like"/>
</dbReference>
<dbReference type="GeneID" id="27907491"/>
<dbReference type="Gene3D" id="3.20.20.380">
    <property type="entry name" value="Copper homeostasis (CutC) domain"/>
    <property type="match status" value="1"/>
</dbReference>
<evidence type="ECO:0000256" key="1">
    <source>
        <dbReference type="ARBA" id="ARBA00007768"/>
    </source>
</evidence>
<dbReference type="OMA" id="HRAFDQC"/>
<dbReference type="EMBL" id="KB456263">
    <property type="protein sequence ID" value="EMF13559.1"/>
    <property type="molecule type" value="Genomic_DNA"/>
</dbReference>
<evidence type="ECO:0000313" key="3">
    <source>
        <dbReference type="EMBL" id="EMF13559.1"/>
    </source>
</evidence>
<evidence type="ECO:0000313" key="4">
    <source>
        <dbReference type="Proteomes" id="UP000016931"/>
    </source>
</evidence>
<dbReference type="AlphaFoldDB" id="M3D6Q8"/>
<dbReference type="Pfam" id="PF03932">
    <property type="entry name" value="CutC"/>
    <property type="match status" value="1"/>
</dbReference>
<dbReference type="SUPFAM" id="SSF110395">
    <property type="entry name" value="CutC-like"/>
    <property type="match status" value="1"/>
</dbReference>
<dbReference type="GO" id="GO:0005507">
    <property type="term" value="F:copper ion binding"/>
    <property type="evidence" value="ECO:0007669"/>
    <property type="project" value="TreeGrafter"/>
</dbReference>
<accession>M3D6Q8</accession>
<protein>
    <recommendedName>
        <fullName evidence="2">Copper homeostasis protein cutC homolog</fullName>
    </recommendedName>
</protein>
<name>M3D6Q8_SPHMS</name>
<dbReference type="PANTHER" id="PTHR12598:SF0">
    <property type="entry name" value="COPPER HOMEOSTASIS PROTEIN CUTC HOMOLOG"/>
    <property type="match status" value="1"/>
</dbReference>
<dbReference type="Proteomes" id="UP000016931">
    <property type="component" value="Unassembled WGS sequence"/>
</dbReference>
<organism evidence="3 4">
    <name type="scientific">Sphaerulina musiva (strain SO2202)</name>
    <name type="common">Poplar stem canker fungus</name>
    <name type="synonym">Septoria musiva</name>
    <dbReference type="NCBI Taxonomy" id="692275"/>
    <lineage>
        <taxon>Eukaryota</taxon>
        <taxon>Fungi</taxon>
        <taxon>Dikarya</taxon>
        <taxon>Ascomycota</taxon>
        <taxon>Pezizomycotina</taxon>
        <taxon>Dothideomycetes</taxon>
        <taxon>Dothideomycetidae</taxon>
        <taxon>Mycosphaerellales</taxon>
        <taxon>Mycosphaerellaceae</taxon>
        <taxon>Sphaerulina</taxon>
    </lineage>
</organism>
<dbReference type="PANTHER" id="PTHR12598">
    <property type="entry name" value="COPPER HOMEOSTASIS PROTEIN CUTC"/>
    <property type="match status" value="1"/>
</dbReference>
<gene>
    <name evidence="3" type="ORF">SEPMUDRAFT_84503</name>
</gene>
<comment type="similarity">
    <text evidence="1">Belongs to the CutC family.</text>
</comment>
<dbReference type="OrthoDB" id="7392499at2759"/>
<dbReference type="RefSeq" id="XP_016761680.1">
    <property type="nucleotide sequence ID" value="XM_016910354.1"/>
</dbReference>
<feature type="non-terminal residue" evidence="3">
    <location>
        <position position="217"/>
    </location>
</feature>